<dbReference type="GO" id="GO:0006351">
    <property type="term" value="P:DNA-templated transcription"/>
    <property type="evidence" value="ECO:0007669"/>
    <property type="project" value="InterPro"/>
</dbReference>
<dbReference type="OrthoDB" id="2283488at2759"/>
<comment type="caution">
    <text evidence="7">The sequence shown here is derived from an EMBL/GenBank/DDBJ whole genome shotgun (WGS) entry which is preliminary data.</text>
</comment>
<dbReference type="CDD" id="cd12148">
    <property type="entry name" value="fungal_TF_MHR"/>
    <property type="match status" value="1"/>
</dbReference>
<gene>
    <name evidence="7" type="ORF">MPH_03659</name>
</gene>
<keyword evidence="3" id="KW-0804">Transcription</keyword>
<dbReference type="PANTHER" id="PTHR47424:SF12">
    <property type="entry name" value="TRANSCRIPTION FACTOR ASQA"/>
    <property type="match status" value="1"/>
</dbReference>
<evidence type="ECO:0000259" key="6">
    <source>
        <dbReference type="PROSITE" id="PS50048"/>
    </source>
</evidence>
<dbReference type="SMART" id="SM00906">
    <property type="entry name" value="Fungal_trans"/>
    <property type="match status" value="1"/>
</dbReference>
<dbReference type="InterPro" id="IPR051127">
    <property type="entry name" value="Fungal_SecMet_Regulators"/>
</dbReference>
<evidence type="ECO:0000256" key="1">
    <source>
        <dbReference type="ARBA" id="ARBA00022723"/>
    </source>
</evidence>
<dbReference type="PROSITE" id="PS00463">
    <property type="entry name" value="ZN2_CY6_FUNGAL_1"/>
    <property type="match status" value="1"/>
</dbReference>
<dbReference type="Gene3D" id="4.10.240.10">
    <property type="entry name" value="Zn(2)-C6 fungal-type DNA-binding domain"/>
    <property type="match status" value="1"/>
</dbReference>
<proteinExistence type="predicted"/>
<evidence type="ECO:0000256" key="4">
    <source>
        <dbReference type="ARBA" id="ARBA00023242"/>
    </source>
</evidence>
<dbReference type="PROSITE" id="PS50048">
    <property type="entry name" value="ZN2_CY6_FUNGAL_2"/>
    <property type="match status" value="1"/>
</dbReference>
<dbReference type="GO" id="GO:0000978">
    <property type="term" value="F:RNA polymerase II cis-regulatory region sequence-specific DNA binding"/>
    <property type="evidence" value="ECO:0007669"/>
    <property type="project" value="TreeGrafter"/>
</dbReference>
<dbReference type="InParanoid" id="K2S299"/>
<feature type="compositionally biased region" description="Basic and acidic residues" evidence="5">
    <location>
        <begin position="86"/>
        <end position="95"/>
    </location>
</feature>
<feature type="region of interest" description="Disordered" evidence="5">
    <location>
        <begin position="1"/>
        <end position="24"/>
    </location>
</feature>
<evidence type="ECO:0000313" key="7">
    <source>
        <dbReference type="EMBL" id="EKG19137.1"/>
    </source>
</evidence>
<dbReference type="InterPro" id="IPR036864">
    <property type="entry name" value="Zn2-C6_fun-type_DNA-bd_sf"/>
</dbReference>
<keyword evidence="4" id="KW-0539">Nucleus</keyword>
<reference evidence="7 8" key="1">
    <citation type="journal article" date="2012" name="BMC Genomics">
        <title>Tools to kill: Genome of one of the most destructive plant pathogenic fungi Macrophomina phaseolina.</title>
        <authorList>
            <person name="Islam M.S."/>
            <person name="Haque M.S."/>
            <person name="Islam M.M."/>
            <person name="Emdad E.M."/>
            <person name="Halim A."/>
            <person name="Hossen Q.M.M."/>
            <person name="Hossain M.Z."/>
            <person name="Ahmed B."/>
            <person name="Rahim S."/>
            <person name="Rahman M.S."/>
            <person name="Alam M.M."/>
            <person name="Hou S."/>
            <person name="Wan X."/>
            <person name="Saito J.A."/>
            <person name="Alam M."/>
        </authorList>
    </citation>
    <scope>NUCLEOTIDE SEQUENCE [LARGE SCALE GENOMIC DNA]</scope>
    <source>
        <strain evidence="7 8">MS6</strain>
    </source>
</reference>
<dbReference type="HOGENOM" id="CLU_016509_0_0_1"/>
<feature type="domain" description="Zn(2)-C6 fungal-type" evidence="6">
    <location>
        <begin position="32"/>
        <end position="61"/>
    </location>
</feature>
<dbReference type="GO" id="GO:0000981">
    <property type="term" value="F:DNA-binding transcription factor activity, RNA polymerase II-specific"/>
    <property type="evidence" value="ECO:0007669"/>
    <property type="project" value="InterPro"/>
</dbReference>
<name>K2S299_MACPH</name>
<dbReference type="EMBL" id="AHHD01000166">
    <property type="protein sequence ID" value="EKG19137.1"/>
    <property type="molecule type" value="Genomic_DNA"/>
</dbReference>
<dbReference type="GO" id="GO:0000435">
    <property type="term" value="P:positive regulation of transcription from RNA polymerase II promoter by galactose"/>
    <property type="evidence" value="ECO:0007669"/>
    <property type="project" value="TreeGrafter"/>
</dbReference>
<dbReference type="Pfam" id="PF00172">
    <property type="entry name" value="Zn_clus"/>
    <property type="match status" value="1"/>
</dbReference>
<keyword evidence="2" id="KW-0805">Transcription regulation</keyword>
<dbReference type="InterPro" id="IPR007219">
    <property type="entry name" value="XnlR_reg_dom"/>
</dbReference>
<dbReference type="eggNOG" id="ENOG502SIGA">
    <property type="taxonomic scope" value="Eukaryota"/>
</dbReference>
<protein>
    <submittedName>
        <fullName evidence="7">Cytochrome P450</fullName>
    </submittedName>
</protein>
<dbReference type="Proteomes" id="UP000007129">
    <property type="component" value="Unassembled WGS sequence"/>
</dbReference>
<organism evidence="7 8">
    <name type="scientific">Macrophomina phaseolina (strain MS6)</name>
    <name type="common">Charcoal rot fungus</name>
    <dbReference type="NCBI Taxonomy" id="1126212"/>
    <lineage>
        <taxon>Eukaryota</taxon>
        <taxon>Fungi</taxon>
        <taxon>Dikarya</taxon>
        <taxon>Ascomycota</taxon>
        <taxon>Pezizomycotina</taxon>
        <taxon>Dothideomycetes</taxon>
        <taxon>Dothideomycetes incertae sedis</taxon>
        <taxon>Botryosphaeriales</taxon>
        <taxon>Botryosphaeriaceae</taxon>
        <taxon>Macrophomina</taxon>
    </lineage>
</organism>
<dbReference type="GO" id="GO:0005634">
    <property type="term" value="C:nucleus"/>
    <property type="evidence" value="ECO:0007669"/>
    <property type="project" value="TreeGrafter"/>
</dbReference>
<sequence length="763" mass="82832">MFTTFYGTSPRATGQKGAAPAKSHKRSQVRRACDWCKLMRIKCDSRRPCHNCQQAGRECATNGENQFRSIVAAVKEIERLRAQVREFESSRKQEPKSPSALDQSRRDSLSDAYVDRPSASRNGVRLDSILYGVASLPFFLTRMRHFLLQADRPPPQLDISTCTGGAQTPLLHHRDCLGADFLPRAQEEHFLDLFWQTHYFSFPILSEGQFRREYQALWADAAPGAPRKPSPLVDIVLALCIQLGAFLIHHAADPAVGSSPEAGLPPSLSGFQYYSRCQEAIDQTIESPSITTVQCNIFSVVYLYEAGLLNRAQVVSGKAIMTAMILGLPNEPLGSEPETQKEVARRTWWSLYILDAKLCMEVGRPPVIGPSHSTCQLPSDSAEIAQSLGPHYMFDDTCLTWLGFQTQTLRLLNAVRAAQSAFYAKYDSIVGANGYQDFGSNGPAREESARVVAEQMKELHAWARQVPDGYLVPRRDGQPYSTDRSPLDLSTDIPIHCQRQRLLLELQYHQYCVSLYQPFICFGSTATGRSTPLSDSKAVAGLNHAMTLTGMVHQALTSSEVLNGVYHVFRWQKNALFTMLGFAYTFPVSHSTAAARKAIDTAIAVVDMYRDILPEAGPVAAIARTLADDVNAVTAGFRTGRSWSSASSSALSLASPADASSASQPGAAAPAKQEASNKQDLATLSAAVAAAPPTADDLFDLGLLQELGEVGTSWETMDMLWASLDPDKVLLPGTGAGAGSWAAMGGLDVVASGGLGEGGMDSP</sequence>
<keyword evidence="1" id="KW-0479">Metal-binding</keyword>
<dbReference type="AlphaFoldDB" id="K2S299"/>
<evidence type="ECO:0000313" key="8">
    <source>
        <dbReference type="Proteomes" id="UP000007129"/>
    </source>
</evidence>
<dbReference type="SMART" id="SM00066">
    <property type="entry name" value="GAL4"/>
    <property type="match status" value="1"/>
</dbReference>
<evidence type="ECO:0000256" key="5">
    <source>
        <dbReference type="SAM" id="MobiDB-lite"/>
    </source>
</evidence>
<dbReference type="InterPro" id="IPR001138">
    <property type="entry name" value="Zn2Cys6_DnaBD"/>
</dbReference>
<evidence type="ECO:0000256" key="3">
    <source>
        <dbReference type="ARBA" id="ARBA00023163"/>
    </source>
</evidence>
<dbReference type="VEuPathDB" id="FungiDB:MPH_03659"/>
<dbReference type="SUPFAM" id="SSF57701">
    <property type="entry name" value="Zn2/Cys6 DNA-binding domain"/>
    <property type="match status" value="1"/>
</dbReference>
<accession>K2S299</accession>
<evidence type="ECO:0000256" key="2">
    <source>
        <dbReference type="ARBA" id="ARBA00023015"/>
    </source>
</evidence>
<dbReference type="CDD" id="cd00067">
    <property type="entry name" value="GAL4"/>
    <property type="match status" value="1"/>
</dbReference>
<dbReference type="PANTHER" id="PTHR47424">
    <property type="entry name" value="REGULATORY PROTEIN GAL4"/>
    <property type="match status" value="1"/>
</dbReference>
<dbReference type="Pfam" id="PF04082">
    <property type="entry name" value="Fungal_trans"/>
    <property type="match status" value="1"/>
</dbReference>
<feature type="compositionally biased region" description="Polar residues" evidence="5">
    <location>
        <begin position="1"/>
        <end position="12"/>
    </location>
</feature>
<dbReference type="GO" id="GO:0008270">
    <property type="term" value="F:zinc ion binding"/>
    <property type="evidence" value="ECO:0007669"/>
    <property type="project" value="InterPro"/>
</dbReference>
<feature type="region of interest" description="Disordered" evidence="5">
    <location>
        <begin position="86"/>
        <end position="114"/>
    </location>
</feature>